<evidence type="ECO:0000313" key="4">
    <source>
        <dbReference type="Proteomes" id="UP000198284"/>
    </source>
</evidence>
<feature type="region of interest" description="Disordered" evidence="1">
    <location>
        <begin position="146"/>
        <end position="174"/>
    </location>
</feature>
<evidence type="ECO:0000256" key="1">
    <source>
        <dbReference type="SAM" id="MobiDB-lite"/>
    </source>
</evidence>
<evidence type="ECO:0000256" key="2">
    <source>
        <dbReference type="SAM" id="SignalP"/>
    </source>
</evidence>
<dbReference type="InterPro" id="IPR012899">
    <property type="entry name" value="LTXXQ"/>
</dbReference>
<evidence type="ECO:0000313" key="3">
    <source>
        <dbReference type="EMBL" id="SNS78730.1"/>
    </source>
</evidence>
<dbReference type="Proteomes" id="UP000198284">
    <property type="component" value="Unassembled WGS sequence"/>
</dbReference>
<feature type="compositionally biased region" description="Basic and acidic residues" evidence="1">
    <location>
        <begin position="161"/>
        <end position="174"/>
    </location>
</feature>
<keyword evidence="2" id="KW-0732">Signal</keyword>
<keyword evidence="4" id="KW-1185">Reference proteome</keyword>
<sequence>MEKNMIRILTAGAVAMSVAACAGAQSQQSQMGGPGMRMQHHMGEEHEQHHAEHMREMMTRRLQQLHDKLQLNASQETAWNNYVARLRQVPAQRPDRADMAKLSVPDRMERHLAMMREAEKRMTDHLAATREFYAVLSPEQQKIFNEQFPAGRGNMRSGRMQRGEDAGKDTGSRP</sequence>
<protein>
    <submittedName>
        <fullName evidence="3">LTXXQ motif family protein</fullName>
    </submittedName>
</protein>
<gene>
    <name evidence="3" type="ORF">SAMN06265795_106178</name>
</gene>
<dbReference type="PROSITE" id="PS51257">
    <property type="entry name" value="PROKAR_LIPOPROTEIN"/>
    <property type="match status" value="1"/>
</dbReference>
<organism evidence="3 4">
    <name type="scientific">Noviherbaspirillum humi</name>
    <dbReference type="NCBI Taxonomy" id="1688639"/>
    <lineage>
        <taxon>Bacteria</taxon>
        <taxon>Pseudomonadati</taxon>
        <taxon>Pseudomonadota</taxon>
        <taxon>Betaproteobacteria</taxon>
        <taxon>Burkholderiales</taxon>
        <taxon>Oxalobacteraceae</taxon>
        <taxon>Noviherbaspirillum</taxon>
    </lineage>
</organism>
<reference evidence="3 4" key="1">
    <citation type="submission" date="2017-06" db="EMBL/GenBank/DDBJ databases">
        <authorList>
            <person name="Kim H.J."/>
            <person name="Triplett B.A."/>
        </authorList>
    </citation>
    <scope>NUCLEOTIDE SEQUENCE [LARGE SCALE GENOMIC DNA]</scope>
    <source>
        <strain evidence="3 4">U15</strain>
    </source>
</reference>
<name>A0A239HBJ8_9BURK</name>
<dbReference type="Pfam" id="PF07813">
    <property type="entry name" value="LTXXQ"/>
    <property type="match status" value="1"/>
</dbReference>
<feature type="signal peptide" evidence="2">
    <location>
        <begin position="1"/>
        <end position="24"/>
    </location>
</feature>
<feature type="chain" id="PRO_5012489550" evidence="2">
    <location>
        <begin position="25"/>
        <end position="174"/>
    </location>
</feature>
<dbReference type="EMBL" id="FZOT01000006">
    <property type="protein sequence ID" value="SNS78730.1"/>
    <property type="molecule type" value="Genomic_DNA"/>
</dbReference>
<dbReference type="AlphaFoldDB" id="A0A239HBJ8"/>
<proteinExistence type="predicted"/>
<dbReference type="GO" id="GO:0042597">
    <property type="term" value="C:periplasmic space"/>
    <property type="evidence" value="ECO:0007669"/>
    <property type="project" value="InterPro"/>
</dbReference>
<accession>A0A239HBJ8</accession>